<dbReference type="Proteomes" id="UP000323521">
    <property type="component" value="Chromosome"/>
</dbReference>
<keyword evidence="2" id="KW-1185">Reference proteome</keyword>
<sequence>MPAISVKFLNNGKDVRRPDTGCSIDGMTRGRFDAQTSPCKKRFLAPDEGFGNVGQVKLIKLTELMNPAARQISACVSAGAGLEDRH</sequence>
<protein>
    <submittedName>
        <fullName evidence="1">Uncharacterized protein</fullName>
    </submittedName>
</protein>
<evidence type="ECO:0000313" key="1">
    <source>
        <dbReference type="EMBL" id="ATW24408.1"/>
    </source>
</evidence>
<evidence type="ECO:0000313" key="2">
    <source>
        <dbReference type="Proteomes" id="UP000323521"/>
    </source>
</evidence>
<gene>
    <name evidence="1" type="ORF">DCMF_06080</name>
</gene>
<reference evidence="1 2" key="1">
    <citation type="submission" date="2016-10" db="EMBL/GenBank/DDBJ databases">
        <title>Complete Genome Sequence of Peptococcaceae strain DCMF.</title>
        <authorList>
            <person name="Edwards R.J."/>
            <person name="Holland S.I."/>
            <person name="Deshpande N.P."/>
            <person name="Wong Y.K."/>
            <person name="Ertan H."/>
            <person name="Manefield M."/>
            <person name="Russell T.L."/>
            <person name="Lee M.J."/>
        </authorList>
    </citation>
    <scope>NUCLEOTIDE SEQUENCE [LARGE SCALE GENOMIC DNA]</scope>
    <source>
        <strain evidence="1 2">DCMF</strain>
    </source>
</reference>
<name>A0A3G1KPP3_FORW1</name>
<dbReference type="AlphaFoldDB" id="A0A3G1KPP3"/>
<dbReference type="KEGG" id="fwa:DCMF_06080"/>
<organism evidence="1 2">
    <name type="scientific">Formimonas warabiya</name>
    <dbReference type="NCBI Taxonomy" id="1761012"/>
    <lineage>
        <taxon>Bacteria</taxon>
        <taxon>Bacillati</taxon>
        <taxon>Bacillota</taxon>
        <taxon>Clostridia</taxon>
        <taxon>Eubacteriales</taxon>
        <taxon>Peptococcaceae</taxon>
        <taxon>Candidatus Formimonas</taxon>
    </lineage>
</organism>
<accession>A0A3G1KPP3</accession>
<dbReference type="EMBL" id="CP017634">
    <property type="protein sequence ID" value="ATW24408.1"/>
    <property type="molecule type" value="Genomic_DNA"/>
</dbReference>
<proteinExistence type="predicted"/>